<evidence type="ECO:0000256" key="1">
    <source>
        <dbReference type="SAM" id="MobiDB-lite"/>
    </source>
</evidence>
<organism evidence="2 3">
    <name type="scientific">Pisum sativum</name>
    <name type="common">Garden pea</name>
    <name type="synonym">Lathyrus oleraceus</name>
    <dbReference type="NCBI Taxonomy" id="3888"/>
    <lineage>
        <taxon>Eukaryota</taxon>
        <taxon>Viridiplantae</taxon>
        <taxon>Streptophyta</taxon>
        <taxon>Embryophyta</taxon>
        <taxon>Tracheophyta</taxon>
        <taxon>Spermatophyta</taxon>
        <taxon>Magnoliopsida</taxon>
        <taxon>eudicotyledons</taxon>
        <taxon>Gunneridae</taxon>
        <taxon>Pentapetalae</taxon>
        <taxon>rosids</taxon>
        <taxon>fabids</taxon>
        <taxon>Fabales</taxon>
        <taxon>Fabaceae</taxon>
        <taxon>Papilionoideae</taxon>
        <taxon>50 kb inversion clade</taxon>
        <taxon>NPAAA clade</taxon>
        <taxon>Hologalegina</taxon>
        <taxon>IRL clade</taxon>
        <taxon>Fabeae</taxon>
        <taxon>Lathyrus</taxon>
    </lineage>
</organism>
<reference evidence="2 3" key="1">
    <citation type="journal article" date="2022" name="Nat. Genet.">
        <title>Improved pea reference genome and pan-genome highlight genomic features and evolutionary characteristics.</title>
        <authorList>
            <person name="Yang T."/>
            <person name="Liu R."/>
            <person name="Luo Y."/>
            <person name="Hu S."/>
            <person name="Wang D."/>
            <person name="Wang C."/>
            <person name="Pandey M.K."/>
            <person name="Ge S."/>
            <person name="Xu Q."/>
            <person name="Li N."/>
            <person name="Li G."/>
            <person name="Huang Y."/>
            <person name="Saxena R.K."/>
            <person name="Ji Y."/>
            <person name="Li M."/>
            <person name="Yan X."/>
            <person name="He Y."/>
            <person name="Liu Y."/>
            <person name="Wang X."/>
            <person name="Xiang C."/>
            <person name="Varshney R.K."/>
            <person name="Ding H."/>
            <person name="Gao S."/>
            <person name="Zong X."/>
        </authorList>
    </citation>
    <scope>NUCLEOTIDE SEQUENCE [LARGE SCALE GENOMIC DNA]</scope>
    <source>
        <strain evidence="2 3">cv. Zhongwan 6</strain>
    </source>
</reference>
<keyword evidence="3" id="KW-1185">Reference proteome</keyword>
<evidence type="ECO:0000313" key="2">
    <source>
        <dbReference type="EMBL" id="KAI5394592.1"/>
    </source>
</evidence>
<comment type="caution">
    <text evidence="2">The sequence shown here is derived from an EMBL/GenBank/DDBJ whole genome shotgun (WGS) entry which is preliminary data.</text>
</comment>
<dbReference type="Gramene" id="Psat06G0128900-T1">
    <property type="protein sequence ID" value="KAI5394592.1"/>
    <property type="gene ID" value="KIW84_061289"/>
</dbReference>
<dbReference type="Proteomes" id="UP001058974">
    <property type="component" value="Chromosome 6"/>
</dbReference>
<accession>A0A9D4W3W2</accession>
<protein>
    <submittedName>
        <fullName evidence="2">Uncharacterized protein</fullName>
    </submittedName>
</protein>
<dbReference type="AlphaFoldDB" id="A0A9D4W3W2"/>
<sequence length="225" mass="24396">MPCSWADSIFKDVIFNEQSFPYPYLFSDSRTSAPQSSSHICALIPTITQNHSPNLTHASITSSSITINSSPTNIFTPQSPLLSPNNFLLDLIPALSPSSTTSSNNSPSSSFAQVHLSSPDTPQPITAPANTHPMITRSKDGIVCPRLHPTLLLAHAEPRTVRQALSSPTWLAAMTQEYDALLKNKTWSLVPLPPELYSPWLYPKDGSDPDDRRSTSGACVLLGKG</sequence>
<dbReference type="EMBL" id="JAMSHJ010000006">
    <property type="protein sequence ID" value="KAI5394592.1"/>
    <property type="molecule type" value="Genomic_DNA"/>
</dbReference>
<proteinExistence type="predicted"/>
<feature type="region of interest" description="Disordered" evidence="1">
    <location>
        <begin position="99"/>
        <end position="127"/>
    </location>
</feature>
<feature type="compositionally biased region" description="Low complexity" evidence="1">
    <location>
        <begin position="99"/>
        <end position="110"/>
    </location>
</feature>
<feature type="compositionally biased region" description="Polar residues" evidence="1">
    <location>
        <begin position="111"/>
        <end position="124"/>
    </location>
</feature>
<gene>
    <name evidence="2" type="ORF">KIW84_061289</name>
</gene>
<evidence type="ECO:0000313" key="3">
    <source>
        <dbReference type="Proteomes" id="UP001058974"/>
    </source>
</evidence>
<name>A0A9D4W3W2_PEA</name>